<reference evidence="3" key="1">
    <citation type="submission" date="2018-02" db="EMBL/GenBank/DDBJ databases">
        <authorList>
            <person name="Clavel T."/>
            <person name="Strowig T."/>
        </authorList>
    </citation>
    <scope>NUCLEOTIDE SEQUENCE [LARGE SCALE GENOMIC DNA]</scope>
    <source>
        <strain evidence="3">DSM 100764</strain>
    </source>
</reference>
<gene>
    <name evidence="2" type="ORF">C5O25_08365</name>
</gene>
<dbReference type="EMBL" id="PUBV01000016">
    <property type="protein sequence ID" value="PWB07071.1"/>
    <property type="molecule type" value="Genomic_DNA"/>
</dbReference>
<accession>A0A2V1IRA7</accession>
<dbReference type="AlphaFoldDB" id="A0A2V1IRA7"/>
<keyword evidence="3" id="KW-1185">Reference proteome</keyword>
<dbReference type="GeneID" id="93424411"/>
<dbReference type="SUPFAM" id="SSF50969">
    <property type="entry name" value="YVTN repeat-like/Quinoprotein amine dehydrogenase"/>
    <property type="match status" value="1"/>
</dbReference>
<dbReference type="Proteomes" id="UP000244925">
    <property type="component" value="Unassembled WGS sequence"/>
</dbReference>
<evidence type="ECO:0000256" key="1">
    <source>
        <dbReference type="SAM" id="SignalP"/>
    </source>
</evidence>
<feature type="signal peptide" evidence="1">
    <location>
        <begin position="1"/>
        <end position="22"/>
    </location>
</feature>
<keyword evidence="1" id="KW-0732">Signal</keyword>
<organism evidence="2 3">
    <name type="scientific">Paramuribaculum intestinale</name>
    <dbReference type="NCBI Taxonomy" id="2094151"/>
    <lineage>
        <taxon>Bacteria</taxon>
        <taxon>Pseudomonadati</taxon>
        <taxon>Bacteroidota</taxon>
        <taxon>Bacteroidia</taxon>
        <taxon>Bacteroidales</taxon>
        <taxon>Muribaculaceae</taxon>
        <taxon>Paramuribaculum</taxon>
    </lineage>
</organism>
<comment type="caution">
    <text evidence="2">The sequence shown here is derived from an EMBL/GenBank/DDBJ whole genome shotgun (WGS) entry which is preliminary data.</text>
</comment>
<evidence type="ECO:0008006" key="4">
    <source>
        <dbReference type="Google" id="ProtNLM"/>
    </source>
</evidence>
<dbReference type="RefSeq" id="WP_107036289.1">
    <property type="nucleotide sequence ID" value="NZ_CAOONL010000009.1"/>
</dbReference>
<evidence type="ECO:0000313" key="2">
    <source>
        <dbReference type="EMBL" id="PWB07071.1"/>
    </source>
</evidence>
<dbReference type="InterPro" id="IPR011044">
    <property type="entry name" value="Quino_amine_DH_bsu"/>
</dbReference>
<name>A0A2V1IRA7_9BACT</name>
<evidence type="ECO:0000313" key="3">
    <source>
        <dbReference type="Proteomes" id="UP000244925"/>
    </source>
</evidence>
<protein>
    <recommendedName>
        <fullName evidence="4">6-bladed beta-propeller</fullName>
    </recommendedName>
</protein>
<sequence>MMKFYCAWFALSTVLISMPLTGCSVQKANDIERRDILVEDAEIAPEPMIGRPLSMQRAGDYLLILDNKTDSLAHLVDVACGRYAGNFVAKGVGPGEFGNVVMFSTIPGRDDAFTLLRADNRDLYVAEVEGTDSLYLTYTRILNLDTWNVGSLADGGYIGTDGYVEYPEIFTMFDREGHVTGHYGDRMPEDRAAKAGNVAMTAAYQFGFAVSPDGRKVVAIASGDEAAAFFRLEADTLRAVNQFRNSSMKHRFADGQYLGVDGHEEVRFLEGTADNERVYILYDGRQLDDSNWTGNMLWVYDWDGNKVGEYALSRRVRAMTAPDEFGRIYAISQDGTDPILVSFSVR</sequence>
<proteinExistence type="predicted"/>
<feature type="chain" id="PRO_5015890094" description="6-bladed beta-propeller" evidence="1">
    <location>
        <begin position="23"/>
        <end position="346"/>
    </location>
</feature>
<dbReference type="Pfam" id="PF15869">
    <property type="entry name" value="TolB_like"/>
    <property type="match status" value="1"/>
</dbReference>